<evidence type="ECO:0000313" key="3">
    <source>
        <dbReference type="Proteomes" id="UP000283522"/>
    </source>
</evidence>
<protein>
    <submittedName>
        <fullName evidence="2">Uncharacterized protein</fullName>
    </submittedName>
</protein>
<dbReference type="RefSeq" id="WP_119475828.1">
    <property type="nucleotide sequence ID" value="NZ_QXML01000001.1"/>
</dbReference>
<keyword evidence="1" id="KW-1133">Transmembrane helix</keyword>
<feature type="transmembrane region" description="Helical" evidence="1">
    <location>
        <begin position="12"/>
        <end position="33"/>
    </location>
</feature>
<evidence type="ECO:0000256" key="1">
    <source>
        <dbReference type="SAM" id="Phobius"/>
    </source>
</evidence>
<proteinExistence type="predicted"/>
<dbReference type="EMBL" id="QXML01000001">
    <property type="protein sequence ID" value="RIW18349.1"/>
    <property type="molecule type" value="Genomic_DNA"/>
</dbReference>
<keyword evidence="3" id="KW-1185">Reference proteome</keyword>
<organism evidence="2 3">
    <name type="scientific">Algoriphagus lacus</name>
    <dbReference type="NCBI Taxonomy" id="2056311"/>
    <lineage>
        <taxon>Bacteria</taxon>
        <taxon>Pseudomonadati</taxon>
        <taxon>Bacteroidota</taxon>
        <taxon>Cytophagia</taxon>
        <taxon>Cytophagales</taxon>
        <taxon>Cyclobacteriaceae</taxon>
        <taxon>Algoriphagus</taxon>
    </lineage>
</organism>
<accession>A0A418PW97</accession>
<sequence>MPSRDPVLSPDLVRILKIFIFSALGLVLALSFFNERRANNSGEDRTFRVTDANRLYFQNVRSIYYDREIRRDAGMTLFRHGKRLQSDILPTLDLVILLNPVNENAFIYFELKNADWPIQIRSKSGGIEQVFEFANGNNTDHFNLLRKLKPAIDQSSVFELIVGGKTHPIWSEEKEKSALKSVVEDYFRLLEQPN</sequence>
<dbReference type="Proteomes" id="UP000283522">
    <property type="component" value="Unassembled WGS sequence"/>
</dbReference>
<dbReference type="AlphaFoldDB" id="A0A418PW97"/>
<keyword evidence="1" id="KW-0472">Membrane</keyword>
<comment type="caution">
    <text evidence="2">The sequence shown here is derived from an EMBL/GenBank/DDBJ whole genome shotgun (WGS) entry which is preliminary data.</text>
</comment>
<reference evidence="2 3" key="1">
    <citation type="submission" date="2018-09" db="EMBL/GenBank/DDBJ databases">
        <authorList>
            <person name="Wang X."/>
            <person name="Du Z."/>
        </authorList>
    </citation>
    <scope>NUCLEOTIDE SEQUENCE [LARGE SCALE GENOMIC DNA]</scope>
    <source>
        <strain evidence="2 3">N3</strain>
    </source>
</reference>
<evidence type="ECO:0000313" key="2">
    <source>
        <dbReference type="EMBL" id="RIW18349.1"/>
    </source>
</evidence>
<name>A0A418PW97_9BACT</name>
<keyword evidence="1" id="KW-0812">Transmembrane</keyword>
<gene>
    <name evidence="2" type="ORF">D0X99_01250</name>
</gene>
<dbReference type="OrthoDB" id="837183at2"/>